<dbReference type="InterPro" id="IPR005802">
    <property type="entry name" value="ADC_synth_comp_1"/>
</dbReference>
<protein>
    <recommendedName>
        <fullName evidence="1">aminodeoxychorismate synthase</fullName>
        <ecNumber evidence="1">2.6.1.85</ecNumber>
    </recommendedName>
</protein>
<reference evidence="6" key="1">
    <citation type="submission" date="2015-08" db="EMBL/GenBank/DDBJ databases">
        <authorList>
            <person name="Varghese N."/>
        </authorList>
    </citation>
    <scope>NUCLEOTIDE SEQUENCE [LARGE SCALE GENOMIC DNA]</scope>
    <source>
        <strain evidence="6">JCM 18476</strain>
    </source>
</reference>
<dbReference type="EC" id="2.6.1.85" evidence="1"/>
<dbReference type="Proteomes" id="UP000182769">
    <property type="component" value="Unassembled WGS sequence"/>
</dbReference>
<dbReference type="Pfam" id="PF00425">
    <property type="entry name" value="Chorismate_bind"/>
    <property type="match status" value="1"/>
</dbReference>
<dbReference type="PANTHER" id="PTHR11236">
    <property type="entry name" value="AMINOBENZOATE/ANTHRANILATE SYNTHASE"/>
    <property type="match status" value="1"/>
</dbReference>
<dbReference type="PRINTS" id="PR00095">
    <property type="entry name" value="ANTSNTHASEI"/>
</dbReference>
<dbReference type="EMBL" id="CYHG01000001">
    <property type="protein sequence ID" value="CUB02462.1"/>
    <property type="molecule type" value="Genomic_DNA"/>
</dbReference>
<keyword evidence="2" id="KW-0808">Transferase</keyword>
<evidence type="ECO:0000259" key="4">
    <source>
        <dbReference type="Pfam" id="PF04715"/>
    </source>
</evidence>
<feature type="domain" description="Chorismate-utilising enzyme C-terminal" evidence="3">
    <location>
        <begin position="196"/>
        <end position="450"/>
    </location>
</feature>
<dbReference type="AlphaFoldDB" id="A0A0K6IGI4"/>
<sequence>MAEVKLISLPYESTLTRLFPKFSDLPYPILFDSNVEAFADTRWDILSAAPLAVLEAHAKEFALSWSVEPLFETHSTDNPMLLLSELVEILTKQSWADDTSLVFNGGLLGYYGYEAGRYVERLPENVIEDVQLPTILLGLYGWAIVTDHQEKTTVLVITPWCQFSENELLARLAQLDDSNLSKPFHLESPFVANMSAEGYAERFYKVQDYIQAGDCYQVNLTQRFSAPYSGQTWQAYLAVKASCPTPFGAYFQLPDGRAVSSHSPERFILCDNGRIESKPIKGTRPRGATPTEDQAYADELMASEKDRAENLMIVDLLRNDLGKNCVTGSVKVPKLFALESYANVHHMVSTVEGRIEKKSDALKVFQESFPGGSITGAPKVRAMEIIDELEPHERSAYCGSMIYFGCNGQMDSSIMIRTLIADGQKIHCWAGGGLVADSVCEEEYQETFTKIGRLTHTLEKEFLR</sequence>
<evidence type="ECO:0000313" key="5">
    <source>
        <dbReference type="EMBL" id="CUB02462.1"/>
    </source>
</evidence>
<evidence type="ECO:0000256" key="1">
    <source>
        <dbReference type="ARBA" id="ARBA00013139"/>
    </source>
</evidence>
<dbReference type="GO" id="GO:0009396">
    <property type="term" value="P:folic acid-containing compound biosynthetic process"/>
    <property type="evidence" value="ECO:0007669"/>
    <property type="project" value="InterPro"/>
</dbReference>
<dbReference type="GO" id="GO:0000162">
    <property type="term" value="P:L-tryptophan biosynthetic process"/>
    <property type="evidence" value="ECO:0007669"/>
    <property type="project" value="TreeGrafter"/>
</dbReference>
<dbReference type="InterPro" id="IPR019999">
    <property type="entry name" value="Anth_synth_I-like"/>
</dbReference>
<dbReference type="InterPro" id="IPR015890">
    <property type="entry name" value="Chorismate_C"/>
</dbReference>
<organism evidence="5 6">
    <name type="scientific">Marinomonas fungiae</name>
    <dbReference type="NCBI Taxonomy" id="1137284"/>
    <lineage>
        <taxon>Bacteria</taxon>
        <taxon>Pseudomonadati</taxon>
        <taxon>Pseudomonadota</taxon>
        <taxon>Gammaproteobacteria</taxon>
        <taxon>Oceanospirillales</taxon>
        <taxon>Oceanospirillaceae</taxon>
        <taxon>Marinomonas</taxon>
    </lineage>
</organism>
<dbReference type="GO" id="GO:0046820">
    <property type="term" value="F:4-amino-4-deoxychorismate synthase activity"/>
    <property type="evidence" value="ECO:0007669"/>
    <property type="project" value="UniProtKB-EC"/>
</dbReference>
<dbReference type="Pfam" id="PF04715">
    <property type="entry name" value="Anth_synt_I_N"/>
    <property type="match status" value="1"/>
</dbReference>
<dbReference type="PANTHER" id="PTHR11236:SF50">
    <property type="entry name" value="AMINODEOXYCHORISMATE SYNTHASE COMPONENT 1"/>
    <property type="match status" value="1"/>
</dbReference>
<dbReference type="RefSeq" id="WP_055461427.1">
    <property type="nucleotide sequence ID" value="NZ_CYHG01000001.1"/>
</dbReference>
<feature type="domain" description="Anthranilate synthase component I N-terminal" evidence="4">
    <location>
        <begin position="14"/>
        <end position="154"/>
    </location>
</feature>
<dbReference type="InterPro" id="IPR005801">
    <property type="entry name" value="ADC_synthase"/>
</dbReference>
<evidence type="ECO:0000256" key="2">
    <source>
        <dbReference type="ARBA" id="ARBA00022679"/>
    </source>
</evidence>
<keyword evidence="6" id="KW-1185">Reference proteome</keyword>
<dbReference type="SUPFAM" id="SSF56322">
    <property type="entry name" value="ADC synthase"/>
    <property type="match status" value="1"/>
</dbReference>
<gene>
    <name evidence="5" type="ORF">Ga0061065_101295</name>
</gene>
<accession>A0A0K6IGI4</accession>
<name>A0A0K6IGI4_9GAMM</name>
<evidence type="ECO:0000259" key="3">
    <source>
        <dbReference type="Pfam" id="PF00425"/>
    </source>
</evidence>
<dbReference type="InterPro" id="IPR006805">
    <property type="entry name" value="Anth_synth_I_N"/>
</dbReference>
<dbReference type="NCBIfam" id="TIGR00553">
    <property type="entry name" value="pabB"/>
    <property type="match status" value="1"/>
</dbReference>
<proteinExistence type="predicted"/>
<dbReference type="OrthoDB" id="9803598at2"/>
<evidence type="ECO:0000313" key="6">
    <source>
        <dbReference type="Proteomes" id="UP000182769"/>
    </source>
</evidence>
<dbReference type="STRING" id="1137284.GCA_001418205_00296"/>
<dbReference type="Gene3D" id="3.60.120.10">
    <property type="entry name" value="Anthranilate synthase"/>
    <property type="match status" value="1"/>
</dbReference>